<gene>
    <name evidence="2" type="ORF">AN216_05775</name>
</gene>
<evidence type="ECO:0000313" key="2">
    <source>
        <dbReference type="EMBL" id="OEV04780.1"/>
    </source>
</evidence>
<dbReference type="PROSITE" id="PS50943">
    <property type="entry name" value="HTH_CROC1"/>
    <property type="match status" value="1"/>
</dbReference>
<accession>A0A1E7KLK9</accession>
<dbReference type="PATRIC" id="fig|1075402.3.peg.5108"/>
<dbReference type="GO" id="GO:0003677">
    <property type="term" value="F:DNA binding"/>
    <property type="evidence" value="ECO:0007669"/>
    <property type="project" value="InterPro"/>
</dbReference>
<dbReference type="RefSeq" id="WP_070195501.1">
    <property type="nucleotide sequence ID" value="NZ_LJGU01000112.1"/>
</dbReference>
<organism evidence="2 3">
    <name type="scientific">Streptomyces oceani</name>
    <dbReference type="NCBI Taxonomy" id="1075402"/>
    <lineage>
        <taxon>Bacteria</taxon>
        <taxon>Bacillati</taxon>
        <taxon>Actinomycetota</taxon>
        <taxon>Actinomycetes</taxon>
        <taxon>Kitasatosporales</taxon>
        <taxon>Streptomycetaceae</taxon>
        <taxon>Streptomyces</taxon>
    </lineage>
</organism>
<dbReference type="Pfam" id="PF19054">
    <property type="entry name" value="DUF5753"/>
    <property type="match status" value="1"/>
</dbReference>
<protein>
    <recommendedName>
        <fullName evidence="1">HTH cro/C1-type domain-containing protein</fullName>
    </recommendedName>
</protein>
<evidence type="ECO:0000259" key="1">
    <source>
        <dbReference type="PROSITE" id="PS50943"/>
    </source>
</evidence>
<comment type="caution">
    <text evidence="2">The sequence shown here is derived from an EMBL/GenBank/DDBJ whole genome shotgun (WGS) entry which is preliminary data.</text>
</comment>
<feature type="domain" description="HTH cro/C1-type" evidence="1">
    <location>
        <begin position="18"/>
        <end position="72"/>
    </location>
</feature>
<dbReference type="Pfam" id="PF13560">
    <property type="entry name" value="HTH_31"/>
    <property type="match status" value="1"/>
</dbReference>
<dbReference type="OrthoDB" id="3462393at2"/>
<dbReference type="SUPFAM" id="SSF47413">
    <property type="entry name" value="lambda repressor-like DNA-binding domains"/>
    <property type="match status" value="1"/>
</dbReference>
<proteinExistence type="predicted"/>
<sequence length="283" mass="31451">MPARSAPTARQQRLGAELRKLRERAGLSAADAGRALGVDGSRISNIEVGRFGVSPDRVRAFAHAYKCSDSLLVEALADMAETRKGGWWSEYQETLPSWFLDIAELEHYATAIWTAQVSHLPGLLQTVDYARWTFRQNIPAPSPPQIEYLTSLRIKRQVVLYRDDPVPYTAVIHEAALRMQFGGVSVMCEQLQHIMDMSERGNVTVLVIPFSAGAFPGAGQTVLLAGGAVPQLDTVQLDSEHGSDFLCADAQLENYRTFMRRFQDMALSVADSREMIRLIINEL</sequence>
<name>A0A1E7KLK9_9ACTN</name>
<dbReference type="InterPro" id="IPR043917">
    <property type="entry name" value="DUF5753"/>
</dbReference>
<dbReference type="STRING" id="1075402.AN216_05775"/>
<evidence type="ECO:0000313" key="3">
    <source>
        <dbReference type="Proteomes" id="UP000176101"/>
    </source>
</evidence>
<dbReference type="Gene3D" id="1.10.260.40">
    <property type="entry name" value="lambda repressor-like DNA-binding domains"/>
    <property type="match status" value="1"/>
</dbReference>
<dbReference type="SMART" id="SM00530">
    <property type="entry name" value="HTH_XRE"/>
    <property type="match status" value="1"/>
</dbReference>
<dbReference type="InterPro" id="IPR010982">
    <property type="entry name" value="Lambda_DNA-bd_dom_sf"/>
</dbReference>
<dbReference type="InterPro" id="IPR001387">
    <property type="entry name" value="Cro/C1-type_HTH"/>
</dbReference>
<dbReference type="CDD" id="cd00093">
    <property type="entry name" value="HTH_XRE"/>
    <property type="match status" value="1"/>
</dbReference>
<dbReference type="Proteomes" id="UP000176101">
    <property type="component" value="Unassembled WGS sequence"/>
</dbReference>
<dbReference type="AlphaFoldDB" id="A0A1E7KLK9"/>
<dbReference type="EMBL" id="LJGU01000112">
    <property type="protein sequence ID" value="OEV04780.1"/>
    <property type="molecule type" value="Genomic_DNA"/>
</dbReference>
<keyword evidence="3" id="KW-1185">Reference proteome</keyword>
<reference evidence="2 3" key="1">
    <citation type="journal article" date="2016" name="Front. Microbiol.">
        <title>Comparative Genomics Analysis of Streptomyces Species Reveals Their Adaptation to the Marine Environment and Their Diversity at the Genomic Level.</title>
        <authorList>
            <person name="Tian X."/>
            <person name="Zhang Z."/>
            <person name="Yang T."/>
            <person name="Chen M."/>
            <person name="Li J."/>
            <person name="Chen F."/>
            <person name="Yang J."/>
            <person name="Li W."/>
            <person name="Zhang B."/>
            <person name="Zhang Z."/>
            <person name="Wu J."/>
            <person name="Zhang C."/>
            <person name="Long L."/>
            <person name="Xiao J."/>
        </authorList>
    </citation>
    <scope>NUCLEOTIDE SEQUENCE [LARGE SCALE GENOMIC DNA]</scope>
    <source>
        <strain evidence="2 3">SCSIO 02100</strain>
    </source>
</reference>